<gene>
    <name evidence="1" type="ORF">FHR24_002941</name>
</gene>
<comment type="caution">
    <text evidence="1">The sequence shown here is derived from an EMBL/GenBank/DDBJ whole genome shotgun (WGS) entry which is preliminary data.</text>
</comment>
<protein>
    <recommendedName>
        <fullName evidence="3">YopX protein domain-containing protein</fullName>
    </recommendedName>
</protein>
<evidence type="ECO:0000313" key="1">
    <source>
        <dbReference type="EMBL" id="NIJ46454.1"/>
    </source>
</evidence>
<proteinExistence type="predicted"/>
<accession>A0ABX0UC90</accession>
<evidence type="ECO:0000313" key="2">
    <source>
        <dbReference type="Proteomes" id="UP000745859"/>
    </source>
</evidence>
<sequence>MDVFHQRVKHWYQKSKLALKGRKFKEKELLKRYHLLEHSEKNPDFNINMINVCGVYEIVGGNPEIKDSYYTGLLHIDLMSNQIEASWLIEGEQHQTGYGFVFNNTLIIHFSYMSDRELYNGIVAYEFLTSDIVVGKWTEEIAIENAFEMGRKLTPNELGEPSPEDFFSAN</sequence>
<organism evidence="1 2">
    <name type="scientific">Wenyingzhuangia heitensis</name>
    <dbReference type="NCBI Taxonomy" id="1487859"/>
    <lineage>
        <taxon>Bacteria</taxon>
        <taxon>Pseudomonadati</taxon>
        <taxon>Bacteroidota</taxon>
        <taxon>Flavobacteriia</taxon>
        <taxon>Flavobacteriales</taxon>
        <taxon>Flavobacteriaceae</taxon>
        <taxon>Wenyingzhuangia</taxon>
    </lineage>
</organism>
<dbReference type="Proteomes" id="UP000745859">
    <property type="component" value="Unassembled WGS sequence"/>
</dbReference>
<keyword evidence="2" id="KW-1185">Reference proteome</keyword>
<reference evidence="1 2" key="1">
    <citation type="submission" date="2020-03" db="EMBL/GenBank/DDBJ databases">
        <title>Genomic Encyclopedia of Type Strains, Phase IV (KMG-IV): sequencing the most valuable type-strain genomes for metagenomic binning, comparative biology and taxonomic classification.</title>
        <authorList>
            <person name="Goeker M."/>
        </authorList>
    </citation>
    <scope>NUCLEOTIDE SEQUENCE [LARGE SCALE GENOMIC DNA]</scope>
    <source>
        <strain evidence="1 2">DSM 101599</strain>
    </source>
</reference>
<dbReference type="EMBL" id="JAASQL010000006">
    <property type="protein sequence ID" value="NIJ46454.1"/>
    <property type="molecule type" value="Genomic_DNA"/>
</dbReference>
<dbReference type="RefSeq" id="WP_167190603.1">
    <property type="nucleotide sequence ID" value="NZ_JAASQL010000006.1"/>
</dbReference>
<evidence type="ECO:0008006" key="3">
    <source>
        <dbReference type="Google" id="ProtNLM"/>
    </source>
</evidence>
<name>A0ABX0UC90_9FLAO</name>